<proteinExistence type="predicted"/>
<dbReference type="AlphaFoldDB" id="A0A160N5F9"/>
<dbReference type="Pfam" id="PF11191">
    <property type="entry name" value="DUF2782"/>
    <property type="match status" value="1"/>
</dbReference>
<keyword evidence="2" id="KW-0732">Signal</keyword>
<evidence type="ECO:0000313" key="4">
    <source>
        <dbReference type="Proteomes" id="UP000077255"/>
    </source>
</evidence>
<evidence type="ECO:0000256" key="1">
    <source>
        <dbReference type="SAM" id="MobiDB-lite"/>
    </source>
</evidence>
<evidence type="ECO:0000313" key="3">
    <source>
        <dbReference type="EMBL" id="AND70822.1"/>
    </source>
</evidence>
<organism evidence="3 4">
    <name type="scientific">Dyella thiooxydans</name>
    <dbReference type="NCBI Taxonomy" id="445710"/>
    <lineage>
        <taxon>Bacteria</taxon>
        <taxon>Pseudomonadati</taxon>
        <taxon>Pseudomonadota</taxon>
        <taxon>Gammaproteobacteria</taxon>
        <taxon>Lysobacterales</taxon>
        <taxon>Rhodanobacteraceae</taxon>
        <taxon>Dyella</taxon>
    </lineage>
</organism>
<dbReference type="PATRIC" id="fig|445710.3.peg.3369"/>
<evidence type="ECO:0008006" key="5">
    <source>
        <dbReference type="Google" id="ProtNLM"/>
    </source>
</evidence>
<dbReference type="KEGG" id="dtx:ATSB10_33680"/>
<dbReference type="Gene3D" id="2.20.130.30">
    <property type="entry name" value="Protein of unknown function DUF2782"/>
    <property type="match status" value="1"/>
</dbReference>
<dbReference type="RefSeq" id="WP_063673809.1">
    <property type="nucleotide sequence ID" value="NZ_CP014841.1"/>
</dbReference>
<evidence type="ECO:0000256" key="2">
    <source>
        <dbReference type="SAM" id="SignalP"/>
    </source>
</evidence>
<feature type="signal peptide" evidence="2">
    <location>
        <begin position="1"/>
        <end position="20"/>
    </location>
</feature>
<dbReference type="Proteomes" id="UP000077255">
    <property type="component" value="Chromosome"/>
</dbReference>
<feature type="chain" id="PRO_5007818719" description="DUF2782 domain-containing protein" evidence="2">
    <location>
        <begin position="21"/>
        <end position="171"/>
    </location>
</feature>
<dbReference type="EMBL" id="CP014841">
    <property type="protein sequence ID" value="AND70822.1"/>
    <property type="molecule type" value="Genomic_DNA"/>
</dbReference>
<dbReference type="InterPro" id="IPR021357">
    <property type="entry name" value="DUF2782"/>
</dbReference>
<dbReference type="OrthoDB" id="5296182at2"/>
<dbReference type="STRING" id="445710.ATSB10_33680"/>
<reference evidence="3 4" key="1">
    <citation type="submission" date="2016-02" db="EMBL/GenBank/DDBJ databases">
        <title>Complete genome sequencing and analysis of ATSB10, Dyella thiooxydans isolated from rhizosphere soil of sunflower (Helianthus annuus L.).</title>
        <authorList>
            <person name="Lee Y."/>
            <person name="Hwangbo K."/>
            <person name="Chung H."/>
            <person name="Yoo J."/>
            <person name="Kim K.Y."/>
            <person name="Sa T.M."/>
            <person name="Um Y."/>
            <person name="Madhaiyan M."/>
        </authorList>
    </citation>
    <scope>NUCLEOTIDE SEQUENCE [LARGE SCALE GENOMIC DNA]</scope>
    <source>
        <strain evidence="3 4">ATSB10</strain>
    </source>
</reference>
<gene>
    <name evidence="3" type="ORF">ATSB10_33680</name>
</gene>
<sequence length="171" mass="18283">MSARLPLALATLLLAAQVHAQDVPAKPDLPALPPPGLNDPGVNTATAPAPAKTAPAPESTPAELTPTHLPGKPIPLPRAPGDHRPTEAIPQVSVHREGDQTVQEYRRSGRLYMVVVTPKNGIQQTYMVDPNGRWVDEHGQKPVGPVMYKILEWGKSRPPAETRDSGDNGSN</sequence>
<feature type="region of interest" description="Disordered" evidence="1">
    <location>
        <begin position="25"/>
        <end position="86"/>
    </location>
</feature>
<name>A0A160N5F9_9GAMM</name>
<protein>
    <recommendedName>
        <fullName evidence="5">DUF2782 domain-containing protein</fullName>
    </recommendedName>
</protein>
<keyword evidence="4" id="KW-1185">Reference proteome</keyword>
<feature type="compositionally biased region" description="Low complexity" evidence="1">
    <location>
        <begin position="38"/>
        <end position="67"/>
    </location>
</feature>
<accession>A0A160N5F9</accession>